<organism evidence="1 2">
    <name type="scientific">Gonium pectorale</name>
    <name type="common">Green alga</name>
    <dbReference type="NCBI Taxonomy" id="33097"/>
    <lineage>
        <taxon>Eukaryota</taxon>
        <taxon>Viridiplantae</taxon>
        <taxon>Chlorophyta</taxon>
        <taxon>core chlorophytes</taxon>
        <taxon>Chlorophyceae</taxon>
        <taxon>CS clade</taxon>
        <taxon>Chlamydomonadales</taxon>
        <taxon>Volvocaceae</taxon>
        <taxon>Gonium</taxon>
    </lineage>
</organism>
<protein>
    <recommendedName>
        <fullName evidence="3">Phosphatidic acid phosphatase type 2/haloperoxidase domain-containing protein</fullName>
    </recommendedName>
</protein>
<reference evidence="2" key="1">
    <citation type="journal article" date="2016" name="Nat. Commun.">
        <title>The Gonium pectorale genome demonstrates co-option of cell cycle regulation during the evolution of multicellularity.</title>
        <authorList>
            <person name="Hanschen E.R."/>
            <person name="Marriage T.N."/>
            <person name="Ferris P.J."/>
            <person name="Hamaji T."/>
            <person name="Toyoda A."/>
            <person name="Fujiyama A."/>
            <person name="Neme R."/>
            <person name="Noguchi H."/>
            <person name="Minakuchi Y."/>
            <person name="Suzuki M."/>
            <person name="Kawai-Toyooka H."/>
            <person name="Smith D.R."/>
            <person name="Sparks H."/>
            <person name="Anderson J."/>
            <person name="Bakaric R."/>
            <person name="Luria V."/>
            <person name="Karger A."/>
            <person name="Kirschner M.W."/>
            <person name="Durand P.M."/>
            <person name="Michod R.E."/>
            <person name="Nozaki H."/>
            <person name="Olson B.J."/>
        </authorList>
    </citation>
    <scope>NUCLEOTIDE SEQUENCE [LARGE SCALE GENOMIC DNA]</scope>
    <source>
        <strain evidence="2">NIES-2863</strain>
    </source>
</reference>
<dbReference type="CDD" id="cd03398">
    <property type="entry name" value="PAP2_haloperoxidase"/>
    <property type="match status" value="1"/>
</dbReference>
<dbReference type="AlphaFoldDB" id="A0A150GBE3"/>
<accession>A0A150GBE3</accession>
<keyword evidence="2" id="KW-1185">Reference proteome</keyword>
<proteinExistence type="predicted"/>
<dbReference type="PANTHER" id="PTHR34599:SF1">
    <property type="entry name" value="PHOSPHATIDIC ACID PHOSPHATASE TYPE 2_HALOPEROXIDASE DOMAIN-CONTAINING PROTEIN"/>
    <property type="match status" value="1"/>
</dbReference>
<dbReference type="InterPro" id="IPR036938">
    <property type="entry name" value="PAP2/HPO_sf"/>
</dbReference>
<evidence type="ECO:0008006" key="3">
    <source>
        <dbReference type="Google" id="ProtNLM"/>
    </source>
</evidence>
<dbReference type="Proteomes" id="UP000075714">
    <property type="component" value="Unassembled WGS sequence"/>
</dbReference>
<dbReference type="InterPro" id="IPR052559">
    <property type="entry name" value="V-haloperoxidase"/>
</dbReference>
<dbReference type="Gene3D" id="1.10.606.20">
    <property type="match status" value="1"/>
</dbReference>
<dbReference type="PANTHER" id="PTHR34599">
    <property type="entry name" value="PEROXIDASE-RELATED"/>
    <property type="match status" value="1"/>
</dbReference>
<comment type="caution">
    <text evidence="1">The sequence shown here is derived from an EMBL/GenBank/DDBJ whole genome shotgun (WGS) entry which is preliminary data.</text>
</comment>
<evidence type="ECO:0000313" key="1">
    <source>
        <dbReference type="EMBL" id="KXZ47177.1"/>
    </source>
</evidence>
<gene>
    <name evidence="1" type="ORF">GPECTOR_37g183</name>
</gene>
<name>A0A150GBE3_GONPE</name>
<sequence>MQEAKYILTARAGISSKVVRTLRLTNQLSAKLYGQVGIAQYLAYKRARSSPYQGKVDPDLTAAFAAHAVLARNNPVLAPSLVDTKLYYEVQAFGGSNAVRDASAELGVGIGIQIVTAGALDRGLEVSYYRPGYPDSLARDNEYVFTPEQIGAPRDFLLYPQYANGTTFVYPVKKIPGLTKPYLTAAYKFGTPEFEAENTKVLALGGNYSATRTPYETDTARFWLGAVSGSGGQGSAGVTGMIQNISIALLPDTYSPEDQAKFFARLGTSFYDAIVAVWYVKFKVPRWRPITAIQKYYNASWTPLLGTPQHPEYPSAHQGIFGGGWSVLVRELKGNPNYTFIVKSDWPNIPDRTYTSLDDAANEAGASRIFAGAHWEQANRDAFAIGKAVGEYIYDNIDTYVYGSQDRIAW</sequence>
<dbReference type="OrthoDB" id="1876163at2759"/>
<evidence type="ECO:0000313" key="2">
    <source>
        <dbReference type="Proteomes" id="UP000075714"/>
    </source>
</evidence>
<dbReference type="SUPFAM" id="SSF48317">
    <property type="entry name" value="Acid phosphatase/Vanadium-dependent haloperoxidase"/>
    <property type="match status" value="1"/>
</dbReference>
<dbReference type="EMBL" id="LSYV01000038">
    <property type="protein sequence ID" value="KXZ47177.1"/>
    <property type="molecule type" value="Genomic_DNA"/>
</dbReference>